<evidence type="ECO:0000256" key="11">
    <source>
        <dbReference type="ARBA" id="ARBA00047365"/>
    </source>
</evidence>
<dbReference type="AlphaFoldDB" id="A0A073JX89"/>
<evidence type="ECO:0000256" key="8">
    <source>
        <dbReference type="ARBA" id="ARBA00023002"/>
    </source>
</evidence>
<evidence type="ECO:0000256" key="6">
    <source>
        <dbReference type="ARBA" id="ARBA00022691"/>
    </source>
</evidence>
<comment type="cofactor">
    <cofactor evidence="1">
        <name>[4Fe-4S] cluster</name>
        <dbReference type="ChEBI" id="CHEBI:49883"/>
    </cofactor>
</comment>
<dbReference type="GO" id="GO:0004748">
    <property type="term" value="F:ribonucleoside-diphosphate reductase activity, thioredoxin disulfide as acceptor"/>
    <property type="evidence" value="ECO:0007669"/>
    <property type="project" value="TreeGrafter"/>
</dbReference>
<dbReference type="GO" id="GO:0051539">
    <property type="term" value="F:4 iron, 4 sulfur cluster binding"/>
    <property type="evidence" value="ECO:0007669"/>
    <property type="project" value="UniProtKB-KW"/>
</dbReference>
<dbReference type="SFLD" id="SFLDF00299">
    <property type="entry name" value="anaerobic_ribonucleoside-triph"/>
    <property type="match status" value="1"/>
</dbReference>
<dbReference type="Pfam" id="PF13353">
    <property type="entry name" value="Fer4_12"/>
    <property type="match status" value="1"/>
</dbReference>
<dbReference type="PANTHER" id="PTHR30352:SF2">
    <property type="entry name" value="ANAEROBIC RIBONUCLEOSIDE-TRIPHOSPHATE REDUCTASE-ACTIVATING PROTEIN"/>
    <property type="match status" value="1"/>
</dbReference>
<dbReference type="InterPro" id="IPR001989">
    <property type="entry name" value="Radical_activat_CS"/>
</dbReference>
<feature type="domain" description="Radical SAM core" evidence="13">
    <location>
        <begin position="12"/>
        <end position="150"/>
    </location>
</feature>
<dbReference type="NCBIfam" id="TIGR02491">
    <property type="entry name" value="NrdG"/>
    <property type="match status" value="1"/>
</dbReference>
<evidence type="ECO:0000313" key="14">
    <source>
        <dbReference type="EMBL" id="KEK18827.1"/>
    </source>
</evidence>
<dbReference type="InterPro" id="IPR034457">
    <property type="entry name" value="Organic_radical-activating"/>
</dbReference>
<dbReference type="InterPro" id="IPR012837">
    <property type="entry name" value="NrdG"/>
</dbReference>
<dbReference type="OrthoDB" id="9782387at2"/>
<dbReference type="SUPFAM" id="SSF102114">
    <property type="entry name" value="Radical SAM enzymes"/>
    <property type="match status" value="1"/>
</dbReference>
<evidence type="ECO:0000256" key="12">
    <source>
        <dbReference type="PIRNR" id="PIRNR000368"/>
    </source>
</evidence>
<evidence type="ECO:0000256" key="3">
    <source>
        <dbReference type="ARBA" id="ARBA00009777"/>
    </source>
</evidence>
<evidence type="ECO:0000256" key="10">
    <source>
        <dbReference type="ARBA" id="ARBA00023014"/>
    </source>
</evidence>
<protein>
    <recommendedName>
        <fullName evidence="4 12">Anaerobic ribonucleoside-triphosphate reductase-activating protein</fullName>
        <ecNumber evidence="12">1.97.1.-</ecNumber>
    </recommendedName>
</protein>
<evidence type="ECO:0000259" key="13">
    <source>
        <dbReference type="PROSITE" id="PS51918"/>
    </source>
</evidence>
<keyword evidence="15" id="KW-1185">Reference proteome</keyword>
<dbReference type="SFLD" id="SFLDG01063">
    <property type="entry name" value="activating_enzymes__group_1"/>
    <property type="match status" value="1"/>
</dbReference>
<dbReference type="InterPro" id="IPR013785">
    <property type="entry name" value="Aldolase_TIM"/>
</dbReference>
<dbReference type="InterPro" id="IPR007197">
    <property type="entry name" value="rSAM"/>
</dbReference>
<evidence type="ECO:0000256" key="7">
    <source>
        <dbReference type="ARBA" id="ARBA00022723"/>
    </source>
</evidence>
<keyword evidence="7" id="KW-0479">Metal-binding</keyword>
<dbReference type="CDD" id="cd01335">
    <property type="entry name" value="Radical_SAM"/>
    <property type="match status" value="1"/>
</dbReference>
<name>A0A073JX89_9BACI</name>
<comment type="similarity">
    <text evidence="3 12">Belongs to the organic radical-activating enzymes family.</text>
</comment>
<dbReference type="PROSITE" id="PS51918">
    <property type="entry name" value="RADICAL_SAM"/>
    <property type="match status" value="1"/>
</dbReference>
<dbReference type="RefSeq" id="WP_034640011.1">
    <property type="nucleotide sequence ID" value="NZ_CBCSJC010000012.1"/>
</dbReference>
<evidence type="ECO:0000256" key="4">
    <source>
        <dbReference type="ARBA" id="ARBA00014281"/>
    </source>
</evidence>
<dbReference type="SFLD" id="SFLDG01066">
    <property type="entry name" value="organic_radical-activating_enz"/>
    <property type="match status" value="1"/>
</dbReference>
<reference evidence="14 15" key="1">
    <citation type="submission" date="2014-06" db="EMBL/GenBank/DDBJ databases">
        <title>Draft genome sequence of Bacillus manliponensis JCM 15802 (MCCC 1A00708).</title>
        <authorList>
            <person name="Lai Q."/>
            <person name="Liu Y."/>
            <person name="Shao Z."/>
        </authorList>
    </citation>
    <scope>NUCLEOTIDE SEQUENCE [LARGE SCALE GENOMIC DNA]</scope>
    <source>
        <strain evidence="14 15">JCM 15802</strain>
    </source>
</reference>
<dbReference type="Gene3D" id="3.20.20.70">
    <property type="entry name" value="Aldolase class I"/>
    <property type="match status" value="1"/>
</dbReference>
<dbReference type="PROSITE" id="PS01087">
    <property type="entry name" value="RADICAL_ACTIVATING"/>
    <property type="match status" value="1"/>
</dbReference>
<dbReference type="PANTHER" id="PTHR30352">
    <property type="entry name" value="PYRUVATE FORMATE-LYASE-ACTIVATING ENZYME"/>
    <property type="match status" value="1"/>
</dbReference>
<evidence type="ECO:0000256" key="1">
    <source>
        <dbReference type="ARBA" id="ARBA00001966"/>
    </source>
</evidence>
<evidence type="ECO:0000256" key="5">
    <source>
        <dbReference type="ARBA" id="ARBA00022485"/>
    </source>
</evidence>
<dbReference type="PIRSF" id="PIRSF000368">
    <property type="entry name" value="NrdG"/>
    <property type="match status" value="1"/>
</dbReference>
<keyword evidence="5" id="KW-0004">4Fe-4S</keyword>
<keyword evidence="10" id="KW-0411">Iron-sulfur</keyword>
<evidence type="ECO:0000256" key="2">
    <source>
        <dbReference type="ARBA" id="ARBA00003852"/>
    </source>
</evidence>
<comment type="catalytic activity">
    <reaction evidence="11">
        <text>glycyl-[protein] + reduced [flavodoxin] + S-adenosyl-L-methionine = glycin-2-yl radical-[protein] + semiquinone [flavodoxin] + 5'-deoxyadenosine + L-methionine + H(+)</text>
        <dbReference type="Rhea" id="RHEA:61976"/>
        <dbReference type="Rhea" id="RHEA-COMP:10622"/>
        <dbReference type="Rhea" id="RHEA-COMP:14480"/>
        <dbReference type="Rhea" id="RHEA-COMP:15993"/>
        <dbReference type="Rhea" id="RHEA-COMP:15994"/>
        <dbReference type="ChEBI" id="CHEBI:15378"/>
        <dbReference type="ChEBI" id="CHEBI:17319"/>
        <dbReference type="ChEBI" id="CHEBI:29947"/>
        <dbReference type="ChEBI" id="CHEBI:32722"/>
        <dbReference type="ChEBI" id="CHEBI:57618"/>
        <dbReference type="ChEBI" id="CHEBI:57844"/>
        <dbReference type="ChEBI" id="CHEBI:59789"/>
        <dbReference type="ChEBI" id="CHEBI:140311"/>
    </reaction>
</comment>
<keyword evidence="9" id="KW-0408">Iron</keyword>
<accession>A0A073JX89</accession>
<dbReference type="eggNOG" id="COG0602">
    <property type="taxonomic scope" value="Bacteria"/>
</dbReference>
<keyword evidence="6" id="KW-0949">S-adenosyl-L-methionine</keyword>
<comment type="function">
    <text evidence="2 12">Activation of anaerobic ribonucleoside-triphosphate reductase under anaerobic conditions by generation of an organic free radical, using S-adenosylmethionine and reduced flavodoxin as cosubstrates to produce 5'-deoxy-adenosine.</text>
</comment>
<dbReference type="SFLD" id="SFLDS00029">
    <property type="entry name" value="Radical_SAM"/>
    <property type="match status" value="1"/>
</dbReference>
<evidence type="ECO:0000313" key="15">
    <source>
        <dbReference type="Proteomes" id="UP000027822"/>
    </source>
</evidence>
<keyword evidence="8 12" id="KW-0560">Oxidoreductase</keyword>
<dbReference type="STRING" id="574376.BAMA_03360"/>
<dbReference type="EC" id="1.97.1.-" evidence="12"/>
<comment type="caution">
    <text evidence="14">The sequence shown here is derived from an EMBL/GenBank/DDBJ whole genome shotgun (WGS) entry which is preliminary data.</text>
</comment>
<dbReference type="InterPro" id="IPR058240">
    <property type="entry name" value="rSAM_sf"/>
</dbReference>
<evidence type="ECO:0000256" key="9">
    <source>
        <dbReference type="ARBA" id="ARBA00023004"/>
    </source>
</evidence>
<dbReference type="Proteomes" id="UP000027822">
    <property type="component" value="Unassembled WGS sequence"/>
</dbReference>
<organism evidence="14 15">
    <name type="scientific">Bacillus manliponensis</name>
    <dbReference type="NCBI Taxonomy" id="574376"/>
    <lineage>
        <taxon>Bacteria</taxon>
        <taxon>Bacillati</taxon>
        <taxon>Bacillota</taxon>
        <taxon>Bacilli</taxon>
        <taxon>Bacillales</taxon>
        <taxon>Bacillaceae</taxon>
        <taxon>Bacillus</taxon>
        <taxon>Bacillus cereus group</taxon>
    </lineage>
</organism>
<sequence>MKVMNIVHDSVVDGEGLRTVVFFSGCSHRCKGCHNPQSWNIKNGTEMTCCEIIKEIEKNPVADVTFSGGDPFFQAREVKVVAKAVKESGKNLWIYTGYTLEEIQRSQNNDMIELLHYTDVLVDGRFELENRDVTLPFRGSSNQRIIRLKE</sequence>
<dbReference type="EMBL" id="JOTN01000011">
    <property type="protein sequence ID" value="KEK18827.1"/>
    <property type="molecule type" value="Genomic_DNA"/>
</dbReference>
<dbReference type="GO" id="GO:0043365">
    <property type="term" value="F:[formate-C-acetyltransferase]-activating enzyme activity"/>
    <property type="evidence" value="ECO:0007669"/>
    <property type="project" value="InterPro"/>
</dbReference>
<dbReference type="GO" id="GO:0046872">
    <property type="term" value="F:metal ion binding"/>
    <property type="evidence" value="ECO:0007669"/>
    <property type="project" value="UniProtKB-KW"/>
</dbReference>
<gene>
    <name evidence="14" type="ORF">BAMA_03360</name>
</gene>
<proteinExistence type="inferred from homology"/>